<comment type="similarity">
    <text evidence="2">Belongs to the autoinducer-2 exporter (AI-2E) (TC 2.A.86) family.</text>
</comment>
<keyword evidence="4 6" id="KW-1133">Transmembrane helix</keyword>
<comment type="subcellular location">
    <subcellularLocation>
        <location evidence="1">Membrane</location>
        <topology evidence="1">Multi-pass membrane protein</topology>
    </subcellularLocation>
</comment>
<feature type="transmembrane region" description="Helical" evidence="6">
    <location>
        <begin position="57"/>
        <end position="77"/>
    </location>
</feature>
<keyword evidence="5 6" id="KW-0472">Membrane</keyword>
<evidence type="ECO:0000313" key="8">
    <source>
        <dbReference type="Proteomes" id="UP001626536"/>
    </source>
</evidence>
<gene>
    <name evidence="7" type="ORF">RZS28_01815</name>
</gene>
<sequence length="373" mass="39163">MKPARPLIVWTTTLAVLIAAIVLLREILLPFVAGIALAYLLAPLVDRLERNGINRAIAALGIIGLFVGAVIAVIVLITPMLGSEVALFIDKFPGYVAQLQALAEDPSRPWLRKIIGEGLNEAEQATGQLAPLGASWATSLLGSLWSGGQALISIFSLLVVAPIVAFYLIQDWHGILATIDRSIPAAYRDDARSVAHEINATISAFLHGQGTICLILAIYYAVALRLTGLDHGLLIGLAAGLISFVPYLGLLAGLVLSITVALLQFWPSWTLIPALVGVFIVGQSVADYALSPYLVGARIKLNPVWVIFAISAFGYLFGFVGLLIAVPLAAAIGVLVRFAIAHFSAAAAPGDASLTGRMAASAAPNGPARKEPS</sequence>
<dbReference type="Pfam" id="PF01594">
    <property type="entry name" value="AI-2E_transport"/>
    <property type="match status" value="1"/>
</dbReference>
<name>A0ABZ0HTE7_9HYPH</name>
<feature type="transmembrane region" description="Helical" evidence="6">
    <location>
        <begin position="306"/>
        <end position="336"/>
    </location>
</feature>
<protein>
    <submittedName>
        <fullName evidence="7">AI-2E family transporter</fullName>
    </submittedName>
</protein>
<keyword evidence="3 6" id="KW-0812">Transmembrane</keyword>
<feature type="transmembrane region" description="Helical" evidence="6">
    <location>
        <begin position="202"/>
        <end position="222"/>
    </location>
</feature>
<proteinExistence type="inferred from homology"/>
<evidence type="ECO:0000256" key="4">
    <source>
        <dbReference type="ARBA" id="ARBA00022989"/>
    </source>
</evidence>
<evidence type="ECO:0000256" key="5">
    <source>
        <dbReference type="ARBA" id="ARBA00023136"/>
    </source>
</evidence>
<feature type="transmembrane region" description="Helical" evidence="6">
    <location>
        <begin position="7"/>
        <end position="23"/>
    </location>
</feature>
<feature type="transmembrane region" description="Helical" evidence="6">
    <location>
        <begin position="234"/>
        <end position="262"/>
    </location>
</feature>
<dbReference type="PANTHER" id="PTHR21716:SF64">
    <property type="entry name" value="AI-2 TRANSPORT PROTEIN TQSA"/>
    <property type="match status" value="1"/>
</dbReference>
<dbReference type="Proteomes" id="UP001626536">
    <property type="component" value="Chromosome"/>
</dbReference>
<evidence type="ECO:0000256" key="6">
    <source>
        <dbReference type="SAM" id="Phobius"/>
    </source>
</evidence>
<feature type="transmembrane region" description="Helical" evidence="6">
    <location>
        <begin position="269"/>
        <end position="286"/>
    </location>
</feature>
<dbReference type="EMBL" id="CP136862">
    <property type="protein sequence ID" value="WOJ90066.1"/>
    <property type="molecule type" value="Genomic_DNA"/>
</dbReference>
<evidence type="ECO:0000313" key="7">
    <source>
        <dbReference type="EMBL" id="WOJ90066.1"/>
    </source>
</evidence>
<dbReference type="RefSeq" id="WP_407339512.1">
    <property type="nucleotide sequence ID" value="NZ_CP136862.1"/>
</dbReference>
<keyword evidence="8" id="KW-1185">Reference proteome</keyword>
<dbReference type="PANTHER" id="PTHR21716">
    <property type="entry name" value="TRANSMEMBRANE PROTEIN"/>
    <property type="match status" value="1"/>
</dbReference>
<evidence type="ECO:0000256" key="1">
    <source>
        <dbReference type="ARBA" id="ARBA00004141"/>
    </source>
</evidence>
<feature type="transmembrane region" description="Helical" evidence="6">
    <location>
        <begin position="150"/>
        <end position="169"/>
    </location>
</feature>
<reference evidence="7 8" key="1">
    <citation type="submission" date="2023-10" db="EMBL/GenBank/DDBJ databases">
        <title>Novel methanotroph of the genus Methylocapsa from a subarctic wetland.</title>
        <authorList>
            <person name="Belova S.E."/>
            <person name="Oshkin I.Y."/>
            <person name="Miroshnikov K."/>
            <person name="Dedysh S.N."/>
        </authorList>
    </citation>
    <scope>NUCLEOTIDE SEQUENCE [LARGE SCALE GENOMIC DNA]</scope>
    <source>
        <strain evidence="7 8">RX1</strain>
    </source>
</reference>
<evidence type="ECO:0000256" key="2">
    <source>
        <dbReference type="ARBA" id="ARBA00009773"/>
    </source>
</evidence>
<organism evidence="7 8">
    <name type="scientific">Methylocapsa polymorpha</name>
    <dbReference type="NCBI Taxonomy" id="3080828"/>
    <lineage>
        <taxon>Bacteria</taxon>
        <taxon>Pseudomonadati</taxon>
        <taxon>Pseudomonadota</taxon>
        <taxon>Alphaproteobacteria</taxon>
        <taxon>Hyphomicrobiales</taxon>
        <taxon>Beijerinckiaceae</taxon>
        <taxon>Methylocapsa</taxon>
    </lineage>
</organism>
<dbReference type="InterPro" id="IPR002549">
    <property type="entry name" value="AI-2E-like"/>
</dbReference>
<accession>A0ABZ0HTE7</accession>
<feature type="transmembrane region" description="Helical" evidence="6">
    <location>
        <begin position="29"/>
        <end position="45"/>
    </location>
</feature>
<evidence type="ECO:0000256" key="3">
    <source>
        <dbReference type="ARBA" id="ARBA00022692"/>
    </source>
</evidence>